<dbReference type="GO" id="GO:0009611">
    <property type="term" value="P:response to wounding"/>
    <property type="evidence" value="ECO:0007669"/>
    <property type="project" value="UniProtKB-UniRule"/>
</dbReference>
<evidence type="ECO:0000313" key="7">
    <source>
        <dbReference type="RefSeq" id="XP_056852197.1"/>
    </source>
</evidence>
<protein>
    <recommendedName>
        <fullName evidence="2">Protein TIFY</fullName>
    </recommendedName>
    <alternativeName>
        <fullName evidence="2">Jasmonate ZIM domain-containing protein</fullName>
    </alternativeName>
</protein>
<evidence type="ECO:0000313" key="5">
    <source>
        <dbReference type="Proteomes" id="UP000504610"/>
    </source>
</evidence>
<dbReference type="AlphaFoldDB" id="A0A9W3BX86"/>
<dbReference type="InterPro" id="IPR018467">
    <property type="entry name" value="CCT_CS"/>
</dbReference>
<dbReference type="KEGG" id="rsz:108838219"/>
<comment type="domain">
    <text evidence="2">The jas domain is required for interaction with COI1.</text>
</comment>
<dbReference type="InterPro" id="IPR040390">
    <property type="entry name" value="TIFY/JAZ"/>
</dbReference>
<proteinExistence type="inferred from homology"/>
<dbReference type="PANTHER" id="PTHR33077:SF141">
    <property type="entry name" value="PROTEIN TIFY"/>
    <property type="match status" value="1"/>
</dbReference>
<feature type="compositionally biased region" description="Basic and acidic residues" evidence="3">
    <location>
        <begin position="17"/>
        <end position="26"/>
    </location>
</feature>
<keyword evidence="2" id="KW-1184">Jasmonic acid signaling pathway</keyword>
<dbReference type="RefSeq" id="XP_056852197.1">
    <property type="nucleotide sequence ID" value="XM_056996217.1"/>
</dbReference>
<gene>
    <name evidence="6" type="primary">LOC108838219</name>
    <name evidence="7" type="synonym">LOC108810465</name>
</gene>
<comment type="function">
    <text evidence="2">Repressor of jasmonate responses.</text>
</comment>
<dbReference type="GO" id="GO:0031347">
    <property type="term" value="P:regulation of defense response"/>
    <property type="evidence" value="ECO:0007669"/>
    <property type="project" value="UniProtKB-UniRule"/>
</dbReference>
<dbReference type="GO" id="GO:0005634">
    <property type="term" value="C:nucleus"/>
    <property type="evidence" value="ECO:0007669"/>
    <property type="project" value="UniProtKB-SubCell"/>
</dbReference>
<evidence type="ECO:0000256" key="1">
    <source>
        <dbReference type="ARBA" id="ARBA00008614"/>
    </source>
</evidence>
<comment type="similarity">
    <text evidence="1 2">Belongs to the TIFY/JAZ family.</text>
</comment>
<accession>A0A9W3BX86</accession>
<dbReference type="RefSeq" id="XP_056843955.1">
    <property type="nucleotide sequence ID" value="XM_056987975.1"/>
</dbReference>
<dbReference type="Pfam" id="PF06200">
    <property type="entry name" value="tify"/>
    <property type="match status" value="1"/>
</dbReference>
<dbReference type="Proteomes" id="UP000504610">
    <property type="component" value="Chromosome 6"/>
</dbReference>
<name>A0A9W3BX86_RAPSA</name>
<dbReference type="Pfam" id="PF09425">
    <property type="entry name" value="Jas_motif"/>
    <property type="match status" value="1"/>
</dbReference>
<evidence type="ECO:0000259" key="4">
    <source>
        <dbReference type="PROSITE" id="PS51320"/>
    </source>
</evidence>
<dbReference type="PROSITE" id="PS51320">
    <property type="entry name" value="TIFY"/>
    <property type="match status" value="1"/>
</dbReference>
<reference evidence="5" key="1">
    <citation type="journal article" date="2019" name="Database">
        <title>The radish genome database (RadishGD): an integrated information resource for radish genomics.</title>
        <authorList>
            <person name="Yu H.J."/>
            <person name="Baek S."/>
            <person name="Lee Y.J."/>
            <person name="Cho A."/>
            <person name="Mun J.H."/>
        </authorList>
    </citation>
    <scope>NUCLEOTIDE SEQUENCE [LARGE SCALE GENOMIC DNA]</scope>
    <source>
        <strain evidence="5">cv. WK10039</strain>
    </source>
</reference>
<dbReference type="PANTHER" id="PTHR33077">
    <property type="entry name" value="PROTEIN TIFY 4A-RELATED-RELATED"/>
    <property type="match status" value="1"/>
</dbReference>
<keyword evidence="5" id="KW-1185">Reference proteome</keyword>
<feature type="region of interest" description="Disordered" evidence="3">
    <location>
        <begin position="1"/>
        <end position="43"/>
    </location>
</feature>
<dbReference type="GO" id="GO:2000022">
    <property type="term" value="P:regulation of jasmonic acid mediated signaling pathway"/>
    <property type="evidence" value="ECO:0007669"/>
    <property type="project" value="UniProtKB-UniRule"/>
</dbReference>
<evidence type="ECO:0000256" key="3">
    <source>
        <dbReference type="SAM" id="MobiDB-lite"/>
    </source>
</evidence>
<organism evidence="5 6">
    <name type="scientific">Raphanus sativus</name>
    <name type="common">Radish</name>
    <name type="synonym">Raphanus raphanistrum var. sativus</name>
    <dbReference type="NCBI Taxonomy" id="3726"/>
    <lineage>
        <taxon>Eukaryota</taxon>
        <taxon>Viridiplantae</taxon>
        <taxon>Streptophyta</taxon>
        <taxon>Embryophyta</taxon>
        <taxon>Tracheophyta</taxon>
        <taxon>Spermatophyta</taxon>
        <taxon>Magnoliopsida</taxon>
        <taxon>eudicotyledons</taxon>
        <taxon>Gunneridae</taxon>
        <taxon>Pentapetalae</taxon>
        <taxon>rosids</taxon>
        <taxon>malvids</taxon>
        <taxon>Brassicales</taxon>
        <taxon>Brassicaceae</taxon>
        <taxon>Brassiceae</taxon>
        <taxon>Raphanus</taxon>
    </lineage>
</organism>
<evidence type="ECO:0000256" key="2">
    <source>
        <dbReference type="RuleBase" id="RU369065"/>
    </source>
</evidence>
<dbReference type="InterPro" id="IPR010399">
    <property type="entry name" value="Tify_dom"/>
</dbReference>
<dbReference type="GeneID" id="108838219"/>
<dbReference type="SMART" id="SM00979">
    <property type="entry name" value="TIFY"/>
    <property type="match status" value="1"/>
</dbReference>
<sequence>MERDFLGLGSKNSPITVKEETSESSRDSAPSKGMKWSFPNKASATSSPQFLAFRPSQEDRHRNFANYHLPHSGSFMPSSVADVYESSNRSTPYSSVQGVRMFSSSNPHEEATSVSFSRPGLQSHYAPGGTSFINNSVSSQPLVGVPIMAPPVSVLPPPGSIVGTTDIRCSSRPSGSSPAQLTVFYAGSVCVYNDISPEKAKAIMLLAGNGSPMPQAFSPPQTHHQQVINYARASVDSSAMPPSFMPTVSYLSPEAGSSSNGFGAAKAARGFTTTTYHNHHQTNASNINSSVAASCSANVPQTGKIVALPQARKASLARFLEKRKERVTSVSPYCLDKKSSTDCRTPMSECISSSLSSAT</sequence>
<dbReference type="OrthoDB" id="1939212at2759"/>
<evidence type="ECO:0000313" key="6">
    <source>
        <dbReference type="RefSeq" id="XP_056843955.1"/>
    </source>
</evidence>
<reference evidence="6 7" key="2">
    <citation type="submission" date="2025-04" db="UniProtKB">
        <authorList>
            <consortium name="RefSeq"/>
        </authorList>
    </citation>
    <scope>IDENTIFICATION</scope>
    <source>
        <tissue evidence="6 7">Leaf</tissue>
    </source>
</reference>
<keyword evidence="2" id="KW-0539">Nucleus</keyword>
<comment type="subcellular location">
    <subcellularLocation>
        <location evidence="2">Nucleus</location>
    </subcellularLocation>
</comment>
<feature type="domain" description="Tify" evidence="4">
    <location>
        <begin position="174"/>
        <end position="209"/>
    </location>
</feature>
<dbReference type="KEGG" id="rsz:108810465"/>